<protein>
    <submittedName>
        <fullName evidence="3">NPL domain-containing protein</fullName>
    </submittedName>
</protein>
<dbReference type="Proteomes" id="UP000095282">
    <property type="component" value="Unplaced"/>
</dbReference>
<dbReference type="AlphaFoldDB" id="A0A1I7UIB9"/>
<reference evidence="3" key="1">
    <citation type="submission" date="2016-11" db="UniProtKB">
        <authorList>
            <consortium name="WormBaseParasite"/>
        </authorList>
    </citation>
    <scope>IDENTIFICATION</scope>
</reference>
<feature type="compositionally biased region" description="Basic and acidic residues" evidence="1">
    <location>
        <begin position="59"/>
        <end position="69"/>
    </location>
</feature>
<organism evidence="2 3">
    <name type="scientific">Caenorhabditis tropicalis</name>
    <dbReference type="NCBI Taxonomy" id="1561998"/>
    <lineage>
        <taxon>Eukaryota</taxon>
        <taxon>Metazoa</taxon>
        <taxon>Ecdysozoa</taxon>
        <taxon>Nematoda</taxon>
        <taxon>Chromadorea</taxon>
        <taxon>Rhabditida</taxon>
        <taxon>Rhabditina</taxon>
        <taxon>Rhabditomorpha</taxon>
        <taxon>Rhabditoidea</taxon>
        <taxon>Rhabditidae</taxon>
        <taxon>Peloderinae</taxon>
        <taxon>Caenorhabditis</taxon>
    </lineage>
</organism>
<feature type="region of interest" description="Disordered" evidence="1">
    <location>
        <begin position="59"/>
        <end position="96"/>
    </location>
</feature>
<dbReference type="WBParaSite" id="Csp11.Scaffold629.g9618.t1">
    <property type="protein sequence ID" value="Csp11.Scaffold629.g9618.t1"/>
    <property type="gene ID" value="Csp11.Scaffold629.g9618"/>
</dbReference>
<evidence type="ECO:0000313" key="3">
    <source>
        <dbReference type="WBParaSite" id="Csp11.Scaffold629.g9618.t1"/>
    </source>
</evidence>
<sequence length="96" mass="10876">MHFLQVQEDGYQLLFKNKCLTTFGSTDNIPSGNLSSHVEIDDKLNVYITTLKCTDKKDFENFTPEKDDLTLDESDVEGQEGNALDDYGEQQQPPDV</sequence>
<evidence type="ECO:0000256" key="1">
    <source>
        <dbReference type="SAM" id="MobiDB-lite"/>
    </source>
</evidence>
<keyword evidence="2" id="KW-1185">Reference proteome</keyword>
<name>A0A1I7UIB9_9PELO</name>
<evidence type="ECO:0000313" key="2">
    <source>
        <dbReference type="Proteomes" id="UP000095282"/>
    </source>
</evidence>
<accession>A0A1I7UIB9</accession>
<proteinExistence type="predicted"/>